<feature type="region of interest" description="Disordered" evidence="1">
    <location>
        <begin position="78"/>
        <end position="114"/>
    </location>
</feature>
<gene>
    <name evidence="4" type="ORF">Pcinc_015500</name>
</gene>
<feature type="compositionally biased region" description="Low complexity" evidence="1">
    <location>
        <begin position="242"/>
        <end position="258"/>
    </location>
</feature>
<evidence type="ECO:0000313" key="4">
    <source>
        <dbReference type="EMBL" id="KAK3879973.1"/>
    </source>
</evidence>
<feature type="compositionally biased region" description="Acidic residues" evidence="1">
    <location>
        <begin position="191"/>
        <end position="213"/>
    </location>
</feature>
<dbReference type="SMART" id="SM00034">
    <property type="entry name" value="CLECT"/>
    <property type="match status" value="1"/>
</dbReference>
<dbReference type="PROSITE" id="PS50041">
    <property type="entry name" value="C_TYPE_LECTIN_2"/>
    <property type="match status" value="1"/>
</dbReference>
<dbReference type="InterPro" id="IPR016187">
    <property type="entry name" value="CTDL_fold"/>
</dbReference>
<dbReference type="PANTHER" id="PTHR22801:SF63">
    <property type="entry name" value="C-TYPE LECTIN DOMAIN-CONTAINING PROTEIN"/>
    <property type="match status" value="1"/>
</dbReference>
<dbReference type="PROSITE" id="PS51257">
    <property type="entry name" value="PROKAR_LIPOPROTEIN"/>
    <property type="match status" value="1"/>
</dbReference>
<dbReference type="InterPro" id="IPR001304">
    <property type="entry name" value="C-type_lectin-like"/>
</dbReference>
<evidence type="ECO:0000259" key="3">
    <source>
        <dbReference type="PROSITE" id="PS50041"/>
    </source>
</evidence>
<feature type="domain" description="C-type lectin" evidence="3">
    <location>
        <begin position="274"/>
        <end position="390"/>
    </location>
</feature>
<proteinExistence type="predicted"/>
<feature type="compositionally biased region" description="Basic and acidic residues" evidence="1">
    <location>
        <begin position="214"/>
        <end position="224"/>
    </location>
</feature>
<accession>A0AAE1FSW1</accession>
<feature type="signal peptide" evidence="2">
    <location>
        <begin position="1"/>
        <end position="34"/>
    </location>
</feature>
<keyword evidence="2" id="KW-0732">Signal</keyword>
<feature type="compositionally biased region" description="Acidic residues" evidence="1">
    <location>
        <begin position="105"/>
        <end position="114"/>
    </location>
</feature>
<dbReference type="InterPro" id="IPR050801">
    <property type="entry name" value="Ca-Dep_Lectins_ImmuneDev"/>
</dbReference>
<reference evidence="4" key="1">
    <citation type="submission" date="2023-10" db="EMBL/GenBank/DDBJ databases">
        <title>Genome assemblies of two species of porcelain crab, Petrolisthes cinctipes and Petrolisthes manimaculis (Anomura: Porcellanidae).</title>
        <authorList>
            <person name="Angst P."/>
        </authorList>
    </citation>
    <scope>NUCLEOTIDE SEQUENCE</scope>
    <source>
        <strain evidence="4">PB745_01</strain>
        <tissue evidence="4">Gill</tissue>
    </source>
</reference>
<dbReference type="CDD" id="cd00037">
    <property type="entry name" value="CLECT"/>
    <property type="match status" value="1"/>
</dbReference>
<evidence type="ECO:0000313" key="5">
    <source>
        <dbReference type="Proteomes" id="UP001286313"/>
    </source>
</evidence>
<keyword evidence="5" id="KW-1185">Reference proteome</keyword>
<name>A0AAE1FSW1_PETCI</name>
<evidence type="ECO:0000256" key="2">
    <source>
        <dbReference type="SAM" id="SignalP"/>
    </source>
</evidence>
<dbReference type="SUPFAM" id="SSF56436">
    <property type="entry name" value="C-type lectin-like"/>
    <property type="match status" value="1"/>
</dbReference>
<dbReference type="PANTHER" id="PTHR22801">
    <property type="entry name" value="LITHOSTATHINE"/>
    <property type="match status" value="1"/>
</dbReference>
<evidence type="ECO:0000256" key="1">
    <source>
        <dbReference type="SAM" id="MobiDB-lite"/>
    </source>
</evidence>
<dbReference type="EMBL" id="JAWQEG010001371">
    <property type="protein sequence ID" value="KAK3879973.1"/>
    <property type="molecule type" value="Genomic_DNA"/>
</dbReference>
<comment type="caution">
    <text evidence="4">The sequence shown here is derived from an EMBL/GenBank/DDBJ whole genome shotgun (WGS) entry which is preliminary data.</text>
</comment>
<feature type="region of interest" description="Disordered" evidence="1">
    <location>
        <begin position="182"/>
        <end position="261"/>
    </location>
</feature>
<sequence length="394" mass="44050">MRWHLSRTTHNPLSFLLMLLVVVFLSCGVKETRAEDTTSDQDICAMTEVLTAMKELLVMLSSEIRDLRKQVGVNCMSVNATTPPTSDDSTTTSCEASTKTNDGQGTDDGDDEAADEDIHDKIKDMMTTMATLTGNPEEDGEHDDFDLDLNFGIEEEGIEYDGNVTNPFVDVADAVGDWWQGFSLFQPEPSPEVETEAEDEDGGNEDVDGPDTEDLGRTDTHGPGDEVALPELEPEPLPLPLPRSTTTTTTTTTTAPSYALPPVPTGCPEPFRLMAESCYLIWNSHRDWRTWGEADGVCQKYGGRLAAPWRLRPLQEFLSRHYSDAFWIGAQFDTYSRSWKWLSGRPVEEHEWKAGQPNRHPGKRCMFLNKGFGYQGVNFFCGEKYPFICEYQAV</sequence>
<dbReference type="Pfam" id="PF00059">
    <property type="entry name" value="Lectin_C"/>
    <property type="match status" value="1"/>
</dbReference>
<dbReference type="Gene3D" id="3.10.100.10">
    <property type="entry name" value="Mannose-Binding Protein A, subunit A"/>
    <property type="match status" value="1"/>
</dbReference>
<organism evidence="4 5">
    <name type="scientific">Petrolisthes cinctipes</name>
    <name type="common">Flat porcelain crab</name>
    <dbReference type="NCBI Taxonomy" id="88211"/>
    <lineage>
        <taxon>Eukaryota</taxon>
        <taxon>Metazoa</taxon>
        <taxon>Ecdysozoa</taxon>
        <taxon>Arthropoda</taxon>
        <taxon>Crustacea</taxon>
        <taxon>Multicrustacea</taxon>
        <taxon>Malacostraca</taxon>
        <taxon>Eumalacostraca</taxon>
        <taxon>Eucarida</taxon>
        <taxon>Decapoda</taxon>
        <taxon>Pleocyemata</taxon>
        <taxon>Anomura</taxon>
        <taxon>Galatheoidea</taxon>
        <taxon>Porcellanidae</taxon>
        <taxon>Petrolisthes</taxon>
    </lineage>
</organism>
<protein>
    <recommendedName>
        <fullName evidence="3">C-type lectin domain-containing protein</fullName>
    </recommendedName>
</protein>
<dbReference type="InterPro" id="IPR016186">
    <property type="entry name" value="C-type_lectin-like/link_sf"/>
</dbReference>
<dbReference type="Proteomes" id="UP001286313">
    <property type="component" value="Unassembled WGS sequence"/>
</dbReference>
<feature type="chain" id="PRO_5041923884" description="C-type lectin domain-containing protein" evidence="2">
    <location>
        <begin position="35"/>
        <end position="394"/>
    </location>
</feature>
<feature type="compositionally biased region" description="Low complexity" evidence="1">
    <location>
        <begin position="81"/>
        <end position="93"/>
    </location>
</feature>
<dbReference type="AlphaFoldDB" id="A0AAE1FSW1"/>